<dbReference type="Proteomes" id="UP000076727">
    <property type="component" value="Unassembled WGS sequence"/>
</dbReference>
<feature type="transmembrane region" description="Helical" evidence="1">
    <location>
        <begin position="131"/>
        <end position="157"/>
    </location>
</feature>
<evidence type="ECO:0000313" key="3">
    <source>
        <dbReference type="EMBL" id="KZT65770.1"/>
    </source>
</evidence>
<keyword evidence="1" id="KW-0812">Transmembrane</keyword>
<dbReference type="AlphaFoldDB" id="A0A165MJI9"/>
<feature type="domain" description="DUF6534" evidence="2">
    <location>
        <begin position="180"/>
        <end position="268"/>
    </location>
</feature>
<feature type="transmembrane region" description="Helical" evidence="1">
    <location>
        <begin position="243"/>
        <end position="264"/>
    </location>
</feature>
<name>A0A165MJI9_9APHY</name>
<dbReference type="InterPro" id="IPR045339">
    <property type="entry name" value="DUF6534"/>
</dbReference>
<dbReference type="PANTHER" id="PTHR40465:SF1">
    <property type="entry name" value="DUF6534 DOMAIN-CONTAINING PROTEIN"/>
    <property type="match status" value="1"/>
</dbReference>
<feature type="transmembrane region" description="Helical" evidence="1">
    <location>
        <begin position="20"/>
        <end position="43"/>
    </location>
</feature>
<protein>
    <recommendedName>
        <fullName evidence="2">DUF6534 domain-containing protein</fullName>
    </recommendedName>
</protein>
<evidence type="ECO:0000256" key="1">
    <source>
        <dbReference type="SAM" id="Phobius"/>
    </source>
</evidence>
<organism evidence="3 4">
    <name type="scientific">Daedalea quercina L-15889</name>
    <dbReference type="NCBI Taxonomy" id="1314783"/>
    <lineage>
        <taxon>Eukaryota</taxon>
        <taxon>Fungi</taxon>
        <taxon>Dikarya</taxon>
        <taxon>Basidiomycota</taxon>
        <taxon>Agaricomycotina</taxon>
        <taxon>Agaricomycetes</taxon>
        <taxon>Polyporales</taxon>
        <taxon>Fomitopsis</taxon>
    </lineage>
</organism>
<evidence type="ECO:0000259" key="2">
    <source>
        <dbReference type="Pfam" id="PF20152"/>
    </source>
</evidence>
<dbReference type="STRING" id="1314783.A0A165MJI9"/>
<accession>A0A165MJI9</accession>
<keyword evidence="4" id="KW-1185">Reference proteome</keyword>
<feature type="transmembrane region" description="Helical" evidence="1">
    <location>
        <begin position="216"/>
        <end position="237"/>
    </location>
</feature>
<feature type="transmembrane region" description="Helical" evidence="1">
    <location>
        <begin position="100"/>
        <end position="119"/>
    </location>
</feature>
<dbReference type="Pfam" id="PF20152">
    <property type="entry name" value="DUF6534"/>
    <property type="match status" value="1"/>
</dbReference>
<keyword evidence="1" id="KW-0472">Membrane</keyword>
<dbReference type="OrthoDB" id="2732296at2759"/>
<dbReference type="EMBL" id="KV429100">
    <property type="protein sequence ID" value="KZT65770.1"/>
    <property type="molecule type" value="Genomic_DNA"/>
</dbReference>
<reference evidence="3 4" key="1">
    <citation type="journal article" date="2016" name="Mol. Biol. Evol.">
        <title>Comparative Genomics of Early-Diverging Mushroom-Forming Fungi Provides Insights into the Origins of Lignocellulose Decay Capabilities.</title>
        <authorList>
            <person name="Nagy L.G."/>
            <person name="Riley R."/>
            <person name="Tritt A."/>
            <person name="Adam C."/>
            <person name="Daum C."/>
            <person name="Floudas D."/>
            <person name="Sun H."/>
            <person name="Yadav J.S."/>
            <person name="Pangilinan J."/>
            <person name="Larsson K.H."/>
            <person name="Matsuura K."/>
            <person name="Barry K."/>
            <person name="Labutti K."/>
            <person name="Kuo R."/>
            <person name="Ohm R.A."/>
            <person name="Bhattacharya S.S."/>
            <person name="Shirouzu T."/>
            <person name="Yoshinaga Y."/>
            <person name="Martin F.M."/>
            <person name="Grigoriev I.V."/>
            <person name="Hibbett D.S."/>
        </authorList>
    </citation>
    <scope>NUCLEOTIDE SEQUENCE [LARGE SCALE GENOMIC DNA]</scope>
    <source>
        <strain evidence="3 4">L-15889</strain>
    </source>
</reference>
<proteinExistence type="predicted"/>
<keyword evidence="1" id="KW-1133">Transmembrane helix</keyword>
<feature type="transmembrane region" description="Helical" evidence="1">
    <location>
        <begin position="177"/>
        <end position="196"/>
    </location>
</feature>
<feature type="transmembrane region" description="Helical" evidence="1">
    <location>
        <begin position="55"/>
        <end position="80"/>
    </location>
</feature>
<sequence length="286" mass="31791">MTSDSVYEQLNLSQSIGSTFVGAGIFSAVFYGFANAQLAYYYHHYARSDKWSLKGLIFLLWVLDTISTIGDIYIVWFYVVKGHGSLSILLVIPKIFGLEFATLTMTISIVQLFYIYGIWHMLLDIPRELKVVVTAVPAILSLLSLSMGLVTAHLEVANAYNISKTLLAARVPTLTKVWSAAAADVYICVVLSWLLYQKRTGLRHTDNMIQRLIAYIVHRGILSTVAQIGLCATYLVSLRGGELIWVAFHCAGGKVYVGSMMAVLNARERLRNLSHDVRLSGFADDL</sequence>
<gene>
    <name evidence="3" type="ORF">DAEQUDRAFT_731067</name>
</gene>
<evidence type="ECO:0000313" key="4">
    <source>
        <dbReference type="Proteomes" id="UP000076727"/>
    </source>
</evidence>
<dbReference type="PANTHER" id="PTHR40465">
    <property type="entry name" value="CHROMOSOME 1, WHOLE GENOME SHOTGUN SEQUENCE"/>
    <property type="match status" value="1"/>
</dbReference>